<dbReference type="RefSeq" id="WP_114354026.1">
    <property type="nucleotide sequence ID" value="NZ_QPJJ01000015.1"/>
</dbReference>
<dbReference type="AlphaFoldDB" id="A0A368XCX5"/>
<organism evidence="2 3">
    <name type="scientific">Saliterribacillus persicus</name>
    <dbReference type="NCBI Taxonomy" id="930114"/>
    <lineage>
        <taxon>Bacteria</taxon>
        <taxon>Bacillati</taxon>
        <taxon>Bacillota</taxon>
        <taxon>Bacilli</taxon>
        <taxon>Bacillales</taxon>
        <taxon>Bacillaceae</taxon>
        <taxon>Saliterribacillus</taxon>
    </lineage>
</organism>
<dbReference type="Proteomes" id="UP000252585">
    <property type="component" value="Unassembled WGS sequence"/>
</dbReference>
<protein>
    <submittedName>
        <fullName evidence="2">Uncharacterized protein</fullName>
    </submittedName>
</protein>
<dbReference type="OrthoDB" id="2312556at2"/>
<sequence length="108" mass="11563">MLTTVLKKEKTALLTVQMETKIVPKVGANTGTDTGTTTRAERMLKPGEITNRMGKDVFGASGSINGSSMGPGAAIFILPNLVLVDTLKLVPNIFLTYIFVKMLSVPHN</sequence>
<comment type="caution">
    <text evidence="2">The sequence shown here is derived from an EMBL/GenBank/DDBJ whole genome shotgun (WGS) entry which is preliminary data.</text>
</comment>
<reference evidence="2 3" key="1">
    <citation type="submission" date="2018-07" db="EMBL/GenBank/DDBJ databases">
        <title>Genomic Encyclopedia of Type Strains, Phase IV (KMG-IV): sequencing the most valuable type-strain genomes for metagenomic binning, comparative biology and taxonomic classification.</title>
        <authorList>
            <person name="Goeker M."/>
        </authorList>
    </citation>
    <scope>NUCLEOTIDE SEQUENCE [LARGE SCALE GENOMIC DNA]</scope>
    <source>
        <strain evidence="2 3">DSM 27696</strain>
    </source>
</reference>
<accession>A0A368XCX5</accession>
<dbReference type="EMBL" id="QPJJ01000015">
    <property type="protein sequence ID" value="RCW63884.1"/>
    <property type="molecule type" value="Genomic_DNA"/>
</dbReference>
<evidence type="ECO:0000256" key="1">
    <source>
        <dbReference type="SAM" id="MobiDB-lite"/>
    </source>
</evidence>
<feature type="region of interest" description="Disordered" evidence="1">
    <location>
        <begin position="26"/>
        <end position="46"/>
    </location>
</feature>
<evidence type="ECO:0000313" key="2">
    <source>
        <dbReference type="EMBL" id="RCW63884.1"/>
    </source>
</evidence>
<keyword evidence="3" id="KW-1185">Reference proteome</keyword>
<evidence type="ECO:0000313" key="3">
    <source>
        <dbReference type="Proteomes" id="UP000252585"/>
    </source>
</evidence>
<name>A0A368XCX5_9BACI</name>
<proteinExistence type="predicted"/>
<gene>
    <name evidence="2" type="ORF">DFR57_1159</name>
</gene>